<dbReference type="GO" id="GO:0003697">
    <property type="term" value="F:single-stranded DNA binding"/>
    <property type="evidence" value="ECO:0007669"/>
    <property type="project" value="EnsemblFungi"/>
</dbReference>
<dbReference type="InParanoid" id="A7THQ0"/>
<evidence type="ECO:0000256" key="1">
    <source>
        <dbReference type="ARBA" id="ARBA00004123"/>
    </source>
</evidence>
<dbReference type="AlphaFoldDB" id="A7THQ0"/>
<dbReference type="PANTHER" id="PTHR46172:SF1">
    <property type="entry name" value="DNA POLYMERASE EPSILON SUBUNIT 3"/>
    <property type="match status" value="1"/>
</dbReference>
<dbReference type="GO" id="GO:0031492">
    <property type="term" value="F:nucleosomal DNA binding"/>
    <property type="evidence" value="ECO:0007669"/>
    <property type="project" value="EnsemblFungi"/>
</dbReference>
<gene>
    <name evidence="7" type="ORF">Kpol_543p46</name>
</gene>
<dbReference type="SUPFAM" id="SSF47113">
    <property type="entry name" value="Histone-fold"/>
    <property type="match status" value="1"/>
</dbReference>
<feature type="compositionally biased region" description="Basic and acidic residues" evidence="6">
    <location>
        <begin position="191"/>
        <end position="205"/>
    </location>
</feature>
<dbReference type="GO" id="GO:0031507">
    <property type="term" value="P:heterochromatin formation"/>
    <property type="evidence" value="ECO:0007669"/>
    <property type="project" value="TreeGrafter"/>
</dbReference>
<dbReference type="PANTHER" id="PTHR46172">
    <property type="entry name" value="DNA POLYMERASE EPSILON SUBUNIT 3"/>
    <property type="match status" value="1"/>
</dbReference>
<dbReference type="eggNOG" id="KOG0870">
    <property type="taxonomic scope" value="Eukaryota"/>
</dbReference>
<accession>A7THQ0</accession>
<dbReference type="GO" id="GO:0046982">
    <property type="term" value="F:protein heterodimerization activity"/>
    <property type="evidence" value="ECO:0007669"/>
    <property type="project" value="InterPro"/>
</dbReference>
<dbReference type="CDD" id="cd22928">
    <property type="entry name" value="HFD_POLE3_DPB4"/>
    <property type="match status" value="1"/>
</dbReference>
<dbReference type="GO" id="GO:0030337">
    <property type="term" value="F:DNA polymerase processivity factor activity"/>
    <property type="evidence" value="ECO:0007669"/>
    <property type="project" value="EnsemblFungi"/>
</dbReference>
<reference evidence="7 8" key="1">
    <citation type="journal article" date="2007" name="Proc. Natl. Acad. Sci. U.S.A.">
        <title>Independent sorting-out of thousands of duplicated gene pairs in two yeast species descended from a whole-genome duplication.</title>
        <authorList>
            <person name="Scannell D.R."/>
            <person name="Frank A.C."/>
            <person name="Conant G.C."/>
            <person name="Byrne K.P."/>
            <person name="Woolfit M."/>
            <person name="Wolfe K.H."/>
        </authorList>
    </citation>
    <scope>NUCLEOTIDE SEQUENCE [LARGE SCALE GENOMIC DNA]</scope>
    <source>
        <strain evidence="8">ATCC 22028 / DSM 70294 / BCRC 21397 / CBS 2163 / NBRC 10782 / NRRL Y-8283 / UCD 57-17</strain>
    </source>
</reference>
<dbReference type="InterPro" id="IPR009072">
    <property type="entry name" value="Histone-fold"/>
</dbReference>
<name>A7THQ0_VANPO</name>
<dbReference type="GO" id="GO:0042276">
    <property type="term" value="P:error-prone translesion synthesis"/>
    <property type="evidence" value="ECO:0007669"/>
    <property type="project" value="EnsemblFungi"/>
</dbReference>
<dbReference type="GO" id="GO:0008310">
    <property type="term" value="F:single-stranded DNA 3'-5' DNA exonuclease activity"/>
    <property type="evidence" value="ECO:0007669"/>
    <property type="project" value="EnsemblFungi"/>
</dbReference>
<dbReference type="FunCoup" id="A7THQ0">
    <property type="interactions" value="255"/>
</dbReference>
<keyword evidence="8" id="KW-1185">Reference proteome</keyword>
<keyword evidence="3" id="KW-0539">Nucleus</keyword>
<keyword evidence="2" id="KW-0235">DNA replication</keyword>
<evidence type="ECO:0000313" key="7">
    <source>
        <dbReference type="EMBL" id="EDO18216.1"/>
    </source>
</evidence>
<dbReference type="KEGG" id="vpo:Kpol_543p46"/>
<comment type="subcellular location">
    <subcellularLocation>
        <location evidence="1">Nucleus</location>
    </subcellularLocation>
</comment>
<protein>
    <recommendedName>
        <fullName evidence="4">DNA polymerase epsilon subunit D</fullName>
    </recommendedName>
    <alternativeName>
        <fullName evidence="5">DNA polymerase II subunit D</fullName>
    </alternativeName>
</protein>
<dbReference type="Proteomes" id="UP000000267">
    <property type="component" value="Unassembled WGS sequence"/>
</dbReference>
<dbReference type="OMA" id="NTYRRKV"/>
<proteinExistence type="predicted"/>
<evidence type="ECO:0000256" key="2">
    <source>
        <dbReference type="ARBA" id="ARBA00022705"/>
    </source>
</evidence>
<evidence type="ECO:0000256" key="5">
    <source>
        <dbReference type="ARBA" id="ARBA00042096"/>
    </source>
</evidence>
<evidence type="ECO:0000313" key="8">
    <source>
        <dbReference type="Proteomes" id="UP000000267"/>
    </source>
</evidence>
<evidence type="ECO:0000256" key="3">
    <source>
        <dbReference type="ARBA" id="ARBA00023242"/>
    </source>
</evidence>
<dbReference type="PhylomeDB" id="A7THQ0"/>
<dbReference type="HOGENOM" id="CLU_087036_1_0_1"/>
<evidence type="ECO:0000256" key="4">
    <source>
        <dbReference type="ARBA" id="ARBA00039775"/>
    </source>
</evidence>
<dbReference type="RefSeq" id="XP_001646074.1">
    <property type="nucleotide sequence ID" value="XM_001646024.1"/>
</dbReference>
<dbReference type="InterPro" id="IPR051377">
    <property type="entry name" value="DNA_Pol-Epsilon_Subunit"/>
</dbReference>
<evidence type="ECO:0000256" key="6">
    <source>
        <dbReference type="SAM" id="MobiDB-lite"/>
    </source>
</evidence>
<dbReference type="OrthoDB" id="1707486at2759"/>
<dbReference type="GO" id="GO:0006272">
    <property type="term" value="P:leading strand elongation"/>
    <property type="evidence" value="ECO:0007669"/>
    <property type="project" value="EnsemblFungi"/>
</dbReference>
<dbReference type="STRING" id="436907.A7THQ0"/>
<dbReference type="GO" id="GO:0043596">
    <property type="term" value="C:nuclear replication fork"/>
    <property type="evidence" value="ECO:0007669"/>
    <property type="project" value="EnsemblFungi"/>
</dbReference>
<dbReference type="GO" id="GO:1903775">
    <property type="term" value="P:regulation of DNA double-strand break processing"/>
    <property type="evidence" value="ECO:0007669"/>
    <property type="project" value="EnsemblFungi"/>
</dbReference>
<dbReference type="GeneID" id="5546491"/>
<dbReference type="EMBL" id="DS480392">
    <property type="protein sequence ID" value="EDO18216.1"/>
    <property type="molecule type" value="Genomic_DNA"/>
</dbReference>
<dbReference type="Gene3D" id="1.10.20.10">
    <property type="entry name" value="Histone, subunit A"/>
    <property type="match status" value="1"/>
</dbReference>
<organism evidence="8">
    <name type="scientific">Vanderwaltozyma polyspora (strain ATCC 22028 / DSM 70294 / BCRC 21397 / CBS 2163 / NBRC 10782 / NRRL Y-8283 / UCD 57-17)</name>
    <name type="common">Kluyveromyces polysporus</name>
    <dbReference type="NCBI Taxonomy" id="436907"/>
    <lineage>
        <taxon>Eukaryota</taxon>
        <taxon>Fungi</taxon>
        <taxon>Dikarya</taxon>
        <taxon>Ascomycota</taxon>
        <taxon>Saccharomycotina</taxon>
        <taxon>Saccharomycetes</taxon>
        <taxon>Saccharomycetales</taxon>
        <taxon>Saccharomycetaceae</taxon>
        <taxon>Vanderwaltozyma</taxon>
    </lineage>
</organism>
<dbReference type="GO" id="GO:0003690">
    <property type="term" value="F:double-stranded DNA binding"/>
    <property type="evidence" value="ECO:0007669"/>
    <property type="project" value="EnsemblFungi"/>
</dbReference>
<feature type="region of interest" description="Disordered" evidence="6">
    <location>
        <begin position="133"/>
        <end position="205"/>
    </location>
</feature>
<dbReference type="GO" id="GO:0008622">
    <property type="term" value="C:epsilon DNA polymerase complex"/>
    <property type="evidence" value="ECO:0007669"/>
    <property type="project" value="EnsemblFungi"/>
</dbReference>
<sequence length="205" mass="23212">MPPKGWRKDAQGNYPTTSYVKEQENITIHDLLFPKSVVAGLAKEAGNSVINSDDSNEEKKTMMINKDASLALQRSATVFVNHLLLFARELSREQDRKSCNVDDVLNALDQIGYSGFKSIIREKLDDYQSIQHLRKKKKKQQEVSTENETNKENNEDNDIPMEDANNQTPKESAIEASESADVDNPENVETQEAKKLKLDNDINDK</sequence>
<dbReference type="GO" id="GO:0008623">
    <property type="term" value="C:CHRAC"/>
    <property type="evidence" value="ECO:0007669"/>
    <property type="project" value="EnsemblFungi"/>
</dbReference>